<dbReference type="RefSeq" id="WP_354297131.1">
    <property type="nucleotide sequence ID" value="NZ_JBEPLU010000001.1"/>
</dbReference>
<keyword evidence="1" id="KW-0812">Transmembrane</keyword>
<comment type="caution">
    <text evidence="2">The sequence shown here is derived from an EMBL/GenBank/DDBJ whole genome shotgun (WGS) entry which is preliminary data.</text>
</comment>
<evidence type="ECO:0000256" key="1">
    <source>
        <dbReference type="SAM" id="Phobius"/>
    </source>
</evidence>
<reference evidence="2 3" key="1">
    <citation type="submission" date="2024-06" db="EMBL/GenBank/DDBJ databases">
        <title>Genomic Encyclopedia of Type Strains, Phase IV (KMG-IV): sequencing the most valuable type-strain genomes for metagenomic binning, comparative biology and taxonomic classification.</title>
        <authorList>
            <person name="Goeker M."/>
        </authorList>
    </citation>
    <scope>NUCLEOTIDE SEQUENCE [LARGE SCALE GENOMIC DNA]</scope>
    <source>
        <strain evidence="2 3">DSM 17809</strain>
    </source>
</reference>
<keyword evidence="3" id="KW-1185">Reference proteome</keyword>
<keyword evidence="1" id="KW-0472">Membrane</keyword>
<evidence type="ECO:0000313" key="3">
    <source>
        <dbReference type="Proteomes" id="UP001549110"/>
    </source>
</evidence>
<evidence type="ECO:0000313" key="2">
    <source>
        <dbReference type="EMBL" id="MET3525424.1"/>
    </source>
</evidence>
<name>A0ABV2EEH1_9CAUL</name>
<evidence type="ECO:0008006" key="4">
    <source>
        <dbReference type="Google" id="ProtNLM"/>
    </source>
</evidence>
<accession>A0ABV2EEH1</accession>
<gene>
    <name evidence="2" type="ORF">ABID41_000519</name>
</gene>
<dbReference type="Proteomes" id="UP001549110">
    <property type="component" value="Unassembled WGS sequence"/>
</dbReference>
<proteinExistence type="predicted"/>
<feature type="transmembrane region" description="Helical" evidence="1">
    <location>
        <begin position="85"/>
        <end position="110"/>
    </location>
</feature>
<keyword evidence="1" id="KW-1133">Transmembrane helix</keyword>
<sequence>MTYERFQQLAEAYGGDMARWPVAERDQAALFMAQEPDLARRVLEADAELDLLLDGWRMPAASVRLQDTILAAAPASRRRGLNPMAWLWGAGAGAGLAAACAAGLVLGVALSDAAPLQPTDEAVTAALASYDELSGLGVGEGA</sequence>
<dbReference type="EMBL" id="JBEPLU010000001">
    <property type="protein sequence ID" value="MET3525424.1"/>
    <property type="molecule type" value="Genomic_DNA"/>
</dbReference>
<protein>
    <recommendedName>
        <fullName evidence="4">Anti-sigma factor</fullName>
    </recommendedName>
</protein>
<organism evidence="2 3">
    <name type="scientific">Phenylobacterium koreense</name>
    <dbReference type="NCBI Taxonomy" id="266125"/>
    <lineage>
        <taxon>Bacteria</taxon>
        <taxon>Pseudomonadati</taxon>
        <taxon>Pseudomonadota</taxon>
        <taxon>Alphaproteobacteria</taxon>
        <taxon>Caulobacterales</taxon>
        <taxon>Caulobacteraceae</taxon>
        <taxon>Phenylobacterium</taxon>
    </lineage>
</organism>